<dbReference type="Gene3D" id="3.40.50.360">
    <property type="match status" value="1"/>
</dbReference>
<dbReference type="Pfam" id="PF12724">
    <property type="entry name" value="Flavodoxin_5"/>
    <property type="match status" value="1"/>
</dbReference>
<dbReference type="InterPro" id="IPR023214">
    <property type="entry name" value="HAD_sf"/>
</dbReference>
<name>A0A4R4ZR83_9ACTN</name>
<dbReference type="Gene3D" id="3.40.50.1000">
    <property type="entry name" value="HAD superfamily/HAD-like"/>
    <property type="match status" value="1"/>
</dbReference>
<dbReference type="GO" id="GO:0070819">
    <property type="term" value="F:menaquinone-dependent protoporphyrinogen oxidase activity"/>
    <property type="evidence" value="ECO:0007669"/>
    <property type="project" value="TreeGrafter"/>
</dbReference>
<dbReference type="InterPro" id="IPR026816">
    <property type="entry name" value="Flavodoxin_dom"/>
</dbReference>
<dbReference type="Proteomes" id="UP000295124">
    <property type="component" value="Unassembled WGS sequence"/>
</dbReference>
<dbReference type="GO" id="GO:0010181">
    <property type="term" value="F:FMN binding"/>
    <property type="evidence" value="ECO:0007669"/>
    <property type="project" value="InterPro"/>
</dbReference>
<proteinExistence type="predicted"/>
<feature type="domain" description="Flavodoxin-like" evidence="1">
    <location>
        <begin position="6"/>
        <end position="160"/>
    </location>
</feature>
<evidence type="ECO:0000313" key="3">
    <source>
        <dbReference type="Proteomes" id="UP000295124"/>
    </source>
</evidence>
<dbReference type="OrthoDB" id="129384at2"/>
<dbReference type="InterPro" id="IPR008254">
    <property type="entry name" value="Flavodoxin/NO_synth"/>
</dbReference>
<dbReference type="AlphaFoldDB" id="A0A4R4ZR83"/>
<dbReference type="InterPro" id="IPR036412">
    <property type="entry name" value="HAD-like_sf"/>
</dbReference>
<evidence type="ECO:0000259" key="1">
    <source>
        <dbReference type="PROSITE" id="PS50902"/>
    </source>
</evidence>
<dbReference type="PANTHER" id="PTHR38030:SF2">
    <property type="entry name" value="PROTOPORPHYRINOGEN IX DEHYDROGENASE [QUINONE]"/>
    <property type="match status" value="1"/>
</dbReference>
<keyword evidence="3" id="KW-1185">Reference proteome</keyword>
<evidence type="ECO:0000313" key="2">
    <source>
        <dbReference type="EMBL" id="TDD61481.1"/>
    </source>
</evidence>
<dbReference type="SUPFAM" id="SSF56784">
    <property type="entry name" value="HAD-like"/>
    <property type="match status" value="1"/>
</dbReference>
<protein>
    <recommendedName>
        <fullName evidence="1">Flavodoxin-like domain-containing protein</fullName>
    </recommendedName>
</protein>
<dbReference type="EMBL" id="SMKX01000014">
    <property type="protein sequence ID" value="TDD61481.1"/>
    <property type="molecule type" value="Genomic_DNA"/>
</dbReference>
<comment type="caution">
    <text evidence="2">The sequence shown here is derived from an EMBL/GenBank/DDBJ whole genome shotgun (WGS) entry which is preliminary data.</text>
</comment>
<dbReference type="InterPro" id="IPR052200">
    <property type="entry name" value="Protoporphyrinogen_IX_DH"/>
</dbReference>
<dbReference type="RefSeq" id="WP_132166381.1">
    <property type="nucleotide sequence ID" value="NZ_SMKX01000014.1"/>
</dbReference>
<accession>A0A4R4ZR83</accession>
<sequence>MSTTKVLVAYASRMGGTAGIAEAIGQTLRRSGHDVDVIDAGDVTDTTPYGAVVVGSAIYLGRWRPEAVAVLRKLVASSNNRPVWLFHSGPIGPDKDVEQAAPRKVARLAKQLGSATPKTFAGRLERHTARGVLAQWMARSRMSGDSRDWAAIKQWTVDIHDSLQAAGRPGPGRATLGDWTRRMAWSGPDAPLRNHGQPMELSPDRYDAVLFGPEVWRVASLGTLALIAGLKAAGLTVDVVPPRSDAGATALDPAVLLATARRLVVQPSRTVVIEDKPAGIMAGRAGGFGLVIGVDRTGHAADLTAHGADVVVTDLAEVTVLTPAGR</sequence>
<dbReference type="PANTHER" id="PTHR38030">
    <property type="entry name" value="PROTOPORPHYRINOGEN IX DEHYDROGENASE [MENAQUINONE]"/>
    <property type="match status" value="1"/>
</dbReference>
<dbReference type="InterPro" id="IPR029039">
    <property type="entry name" value="Flavoprotein-like_sf"/>
</dbReference>
<reference evidence="2 3" key="1">
    <citation type="submission" date="2019-03" db="EMBL/GenBank/DDBJ databases">
        <title>Draft genome sequences of novel Actinobacteria.</title>
        <authorList>
            <person name="Sahin N."/>
            <person name="Ay H."/>
            <person name="Saygin H."/>
        </authorList>
    </citation>
    <scope>NUCLEOTIDE SEQUENCE [LARGE SCALE GENOMIC DNA]</scope>
    <source>
        <strain evidence="2 3">JCM 13523</strain>
    </source>
</reference>
<gene>
    <name evidence="2" type="ORF">E1263_07185</name>
</gene>
<dbReference type="GO" id="GO:0006783">
    <property type="term" value="P:heme biosynthetic process"/>
    <property type="evidence" value="ECO:0007669"/>
    <property type="project" value="TreeGrafter"/>
</dbReference>
<organism evidence="2 3">
    <name type="scientific">Kribbella antibiotica</name>
    <dbReference type="NCBI Taxonomy" id="190195"/>
    <lineage>
        <taxon>Bacteria</taxon>
        <taxon>Bacillati</taxon>
        <taxon>Actinomycetota</taxon>
        <taxon>Actinomycetes</taxon>
        <taxon>Propionibacteriales</taxon>
        <taxon>Kribbellaceae</taxon>
        <taxon>Kribbella</taxon>
    </lineage>
</organism>
<dbReference type="SUPFAM" id="SSF52218">
    <property type="entry name" value="Flavoproteins"/>
    <property type="match status" value="1"/>
</dbReference>
<dbReference type="PROSITE" id="PS50902">
    <property type="entry name" value="FLAVODOXIN_LIKE"/>
    <property type="match status" value="1"/>
</dbReference>